<evidence type="ECO:0000259" key="13">
    <source>
        <dbReference type="Pfam" id="PF02932"/>
    </source>
</evidence>
<proteinExistence type="predicted"/>
<dbReference type="SUPFAM" id="SSF63712">
    <property type="entry name" value="Nicotinic receptor ligand binding domain-like"/>
    <property type="match status" value="1"/>
</dbReference>
<dbReference type="GO" id="GO:0005230">
    <property type="term" value="F:extracellular ligand-gated monoatomic ion channel activity"/>
    <property type="evidence" value="ECO:0007669"/>
    <property type="project" value="InterPro"/>
</dbReference>
<keyword evidence="8" id="KW-0406">Ion transport</keyword>
<evidence type="ECO:0000256" key="10">
    <source>
        <dbReference type="ARBA" id="ARBA00023303"/>
    </source>
</evidence>
<evidence type="ECO:0000256" key="2">
    <source>
        <dbReference type="ARBA" id="ARBA00004236"/>
    </source>
</evidence>
<dbReference type="InterPro" id="IPR006201">
    <property type="entry name" value="Neur_channel"/>
</dbReference>
<dbReference type="PANTHER" id="PTHR18945">
    <property type="entry name" value="NEUROTRANSMITTER GATED ION CHANNEL"/>
    <property type="match status" value="1"/>
</dbReference>
<evidence type="ECO:0000313" key="14">
    <source>
        <dbReference type="EMBL" id="TRY76573.1"/>
    </source>
</evidence>
<dbReference type="InterPro" id="IPR018000">
    <property type="entry name" value="Neurotransmitter_ion_chnl_CS"/>
</dbReference>
<comment type="caution">
    <text evidence="14">The sequence shown here is derived from an EMBL/GenBank/DDBJ whole genome shotgun (WGS) entry which is preliminary data.</text>
</comment>
<accession>A0A553PFY2</accession>
<keyword evidence="9 11" id="KW-0472">Membrane</keyword>
<feature type="non-terminal residue" evidence="14">
    <location>
        <position position="569"/>
    </location>
</feature>
<feature type="domain" description="Neurotransmitter-gated ion-channel transmembrane" evidence="13">
    <location>
        <begin position="418"/>
        <end position="504"/>
    </location>
</feature>
<dbReference type="Gene3D" id="1.20.58.390">
    <property type="entry name" value="Neurotransmitter-gated ion-channel transmembrane domain"/>
    <property type="match status" value="2"/>
</dbReference>
<dbReference type="GO" id="GO:0005886">
    <property type="term" value="C:plasma membrane"/>
    <property type="evidence" value="ECO:0007669"/>
    <property type="project" value="UniProtKB-SubCell"/>
</dbReference>
<dbReference type="InterPro" id="IPR006029">
    <property type="entry name" value="Neurotrans-gated_channel_TM"/>
</dbReference>
<evidence type="ECO:0000256" key="5">
    <source>
        <dbReference type="ARBA" id="ARBA00022692"/>
    </source>
</evidence>
<reference evidence="14 15" key="1">
    <citation type="journal article" date="2018" name="Nat. Ecol. Evol.">
        <title>Genomic signatures of mitonuclear coevolution across populations of Tigriopus californicus.</title>
        <authorList>
            <person name="Barreto F.S."/>
            <person name="Watson E.T."/>
            <person name="Lima T.G."/>
            <person name="Willett C.S."/>
            <person name="Edmands S."/>
            <person name="Li W."/>
            <person name="Burton R.S."/>
        </authorList>
    </citation>
    <scope>NUCLEOTIDE SEQUENCE [LARGE SCALE GENOMIC DNA]</scope>
    <source>
        <strain evidence="14 15">San Diego</strain>
    </source>
</reference>
<sequence length="569" mass="65690">MYFLPSGLFVVVSWVSFLIPPDQVAGRMAMLITLFLVLVNIFGNVTSSVPNTEGITAISAWMIVCIFFVFGALCCYAFLLWKMKPTFYLKKHERTTETIKSKHWQRVKYDDRCFIIFPIVFIMFNVAYWAICLNTPPTKGISSSQAYKSRLWNVFRDILQRRNTSEKYQSIHEGRTPQVLGMECLPNSSPLQPFCLPSNYSKEDRPCEEKFQIFTAFIIDDVSVVDDISCAVTMALIMRFSWIEPRMRLNEHVFLSKLRGAETTLEIAYENRNKIWIPDLYISNLRDKSNTGFLDHPGIKIDIDTNKTIIYSHYAEVTFLCPMIFDLFPFDIHHCDFKVQSLEHTDASISFEYENNTTGILWKTQTILEHAVSFTVLEDHRRFTIFKDLNGISEQYSAIGVTVTMSRKYLPFLIDYFLPAGLFVLVSWVSFLIPPAIVPGRMALLITLFLMLVNISTSATTHSPKSDQINALQIWILSCILFVFLALMEYALILYWKHLRGVSSRMISSSDTLSVTPIKDDDSTCWSNQSTDELERRISHVDFICLILFPMAFLSFNCIYWLLLFRSSK</sequence>
<feature type="domain" description="Neurotransmitter-gated ion-channel ligand-binding" evidence="12">
    <location>
        <begin position="197"/>
        <end position="409"/>
    </location>
</feature>
<keyword evidence="4" id="KW-1003">Cell membrane</keyword>
<comment type="subcellular location">
    <subcellularLocation>
        <location evidence="2">Cell membrane</location>
    </subcellularLocation>
    <subcellularLocation>
        <location evidence="1">Membrane</location>
        <topology evidence="1">Multi-pass membrane protein</topology>
    </subcellularLocation>
</comment>
<evidence type="ECO:0000256" key="3">
    <source>
        <dbReference type="ARBA" id="ARBA00022448"/>
    </source>
</evidence>
<evidence type="ECO:0000256" key="1">
    <source>
        <dbReference type="ARBA" id="ARBA00004141"/>
    </source>
</evidence>
<keyword evidence="3" id="KW-0813">Transport</keyword>
<feature type="transmembrane region" description="Helical" evidence="11">
    <location>
        <begin position="543"/>
        <end position="563"/>
    </location>
</feature>
<dbReference type="PRINTS" id="PR00253">
    <property type="entry name" value="GABAARECEPTR"/>
</dbReference>
<dbReference type="EMBL" id="VCGU01000004">
    <property type="protein sequence ID" value="TRY76573.1"/>
    <property type="molecule type" value="Genomic_DNA"/>
</dbReference>
<feature type="transmembrane region" description="Helical" evidence="11">
    <location>
        <begin position="28"/>
        <end position="46"/>
    </location>
</feature>
<organism evidence="14 15">
    <name type="scientific">Tigriopus californicus</name>
    <name type="common">Marine copepod</name>
    <dbReference type="NCBI Taxonomy" id="6832"/>
    <lineage>
        <taxon>Eukaryota</taxon>
        <taxon>Metazoa</taxon>
        <taxon>Ecdysozoa</taxon>
        <taxon>Arthropoda</taxon>
        <taxon>Crustacea</taxon>
        <taxon>Multicrustacea</taxon>
        <taxon>Hexanauplia</taxon>
        <taxon>Copepoda</taxon>
        <taxon>Harpacticoida</taxon>
        <taxon>Harpacticidae</taxon>
        <taxon>Tigriopus</taxon>
    </lineage>
</organism>
<keyword evidence="7 11" id="KW-1133">Transmembrane helix</keyword>
<keyword evidence="10" id="KW-0407">Ion channel</keyword>
<feature type="transmembrane region" description="Helical" evidence="11">
    <location>
        <begin position="6"/>
        <end position="21"/>
    </location>
</feature>
<feature type="domain" description="Neurotransmitter-gated ion-channel transmembrane" evidence="13">
    <location>
        <begin position="4"/>
        <end position="80"/>
    </location>
</feature>
<dbReference type="InterPro" id="IPR006028">
    <property type="entry name" value="GABAA/Glycine_rcpt"/>
</dbReference>
<dbReference type="AlphaFoldDB" id="A0A553PFY2"/>
<dbReference type="STRING" id="6832.A0A553PFY2"/>
<dbReference type="InterPro" id="IPR006202">
    <property type="entry name" value="Neur_chan_lig-bd"/>
</dbReference>
<dbReference type="GO" id="GO:0005254">
    <property type="term" value="F:chloride channel activity"/>
    <property type="evidence" value="ECO:0007669"/>
    <property type="project" value="UniProtKB-ARBA"/>
</dbReference>
<name>A0A553PFY2_TIGCA</name>
<feature type="transmembrane region" description="Helical" evidence="11">
    <location>
        <begin position="113"/>
        <end position="131"/>
    </location>
</feature>
<dbReference type="Pfam" id="PF02932">
    <property type="entry name" value="Neur_chan_memb"/>
    <property type="match status" value="2"/>
</dbReference>
<evidence type="ECO:0000256" key="4">
    <source>
        <dbReference type="ARBA" id="ARBA00022475"/>
    </source>
</evidence>
<gene>
    <name evidence="14" type="ORF">TCAL_06959</name>
</gene>
<dbReference type="InterPro" id="IPR036734">
    <property type="entry name" value="Neur_chan_lig-bd_sf"/>
</dbReference>
<dbReference type="CDD" id="cd19049">
    <property type="entry name" value="LGIC_TM_anion"/>
    <property type="match status" value="2"/>
</dbReference>
<protein>
    <recommendedName>
        <fullName evidence="16">Neurotransmitter-gated ion-channel ligand-binding domain-containing protein</fullName>
    </recommendedName>
</protein>
<evidence type="ECO:0000256" key="9">
    <source>
        <dbReference type="ARBA" id="ARBA00023136"/>
    </source>
</evidence>
<evidence type="ECO:0000256" key="8">
    <source>
        <dbReference type="ARBA" id="ARBA00023065"/>
    </source>
</evidence>
<evidence type="ECO:0000256" key="7">
    <source>
        <dbReference type="ARBA" id="ARBA00022989"/>
    </source>
</evidence>
<dbReference type="GO" id="GO:0004888">
    <property type="term" value="F:transmembrane signaling receptor activity"/>
    <property type="evidence" value="ECO:0007669"/>
    <property type="project" value="InterPro"/>
</dbReference>
<dbReference type="Gene3D" id="2.70.170.10">
    <property type="entry name" value="Neurotransmitter-gated ion-channel ligand-binding domain"/>
    <property type="match status" value="1"/>
</dbReference>
<feature type="transmembrane region" description="Helical" evidence="11">
    <location>
        <begin position="474"/>
        <end position="496"/>
    </location>
</feature>
<keyword evidence="6" id="KW-0732">Signal</keyword>
<feature type="transmembrane region" description="Helical" evidence="11">
    <location>
        <begin position="58"/>
        <end position="81"/>
    </location>
</feature>
<keyword evidence="15" id="KW-1185">Reference proteome</keyword>
<dbReference type="SUPFAM" id="SSF90112">
    <property type="entry name" value="Neurotransmitter-gated ion-channel transmembrane pore"/>
    <property type="match status" value="2"/>
</dbReference>
<feature type="transmembrane region" description="Helical" evidence="11">
    <location>
        <begin position="409"/>
        <end position="431"/>
    </location>
</feature>
<dbReference type="InterPro" id="IPR036719">
    <property type="entry name" value="Neuro-gated_channel_TM_sf"/>
</dbReference>
<evidence type="ECO:0000256" key="6">
    <source>
        <dbReference type="ARBA" id="ARBA00022729"/>
    </source>
</evidence>
<dbReference type="GO" id="GO:0099095">
    <property type="term" value="F:ligand-gated monoatomic anion channel activity"/>
    <property type="evidence" value="ECO:0007669"/>
    <property type="project" value="UniProtKB-ARBA"/>
</dbReference>
<dbReference type="Pfam" id="PF02931">
    <property type="entry name" value="Neur_chan_LBD"/>
    <property type="match status" value="1"/>
</dbReference>
<keyword evidence="5 11" id="KW-0812">Transmembrane</keyword>
<feature type="transmembrane region" description="Helical" evidence="11">
    <location>
        <begin position="443"/>
        <end position="462"/>
    </location>
</feature>
<evidence type="ECO:0000313" key="15">
    <source>
        <dbReference type="Proteomes" id="UP000318571"/>
    </source>
</evidence>
<evidence type="ECO:0000259" key="12">
    <source>
        <dbReference type="Pfam" id="PF02931"/>
    </source>
</evidence>
<evidence type="ECO:0000256" key="11">
    <source>
        <dbReference type="SAM" id="Phobius"/>
    </source>
</evidence>
<dbReference type="InterPro" id="IPR038050">
    <property type="entry name" value="Neuro_actylchol_rec"/>
</dbReference>
<evidence type="ECO:0008006" key="16">
    <source>
        <dbReference type="Google" id="ProtNLM"/>
    </source>
</evidence>
<dbReference type="PROSITE" id="PS00236">
    <property type="entry name" value="NEUROTR_ION_CHANNEL"/>
    <property type="match status" value="1"/>
</dbReference>
<dbReference type="Proteomes" id="UP000318571">
    <property type="component" value="Chromosome 5"/>
</dbReference>